<dbReference type="SUPFAM" id="SSF46689">
    <property type="entry name" value="Homeodomain-like"/>
    <property type="match status" value="1"/>
</dbReference>
<dbReference type="Gene3D" id="3.30.420.10">
    <property type="entry name" value="Ribonuclease H-like superfamily/Ribonuclease H"/>
    <property type="match status" value="1"/>
</dbReference>
<dbReference type="InterPro" id="IPR047655">
    <property type="entry name" value="Transpos_IS630-like"/>
</dbReference>
<dbReference type="Pfam" id="PF13358">
    <property type="entry name" value="DDE_3"/>
    <property type="match status" value="1"/>
</dbReference>
<evidence type="ECO:0000259" key="2">
    <source>
        <dbReference type="Pfam" id="PF13592"/>
    </source>
</evidence>
<dbReference type="NCBIfam" id="NF033545">
    <property type="entry name" value="transpos_IS630"/>
    <property type="match status" value="1"/>
</dbReference>
<dbReference type="Pfam" id="PF13592">
    <property type="entry name" value="HTH_33"/>
    <property type="match status" value="1"/>
</dbReference>
<reference evidence="3" key="1">
    <citation type="submission" date="2018-06" db="EMBL/GenBank/DDBJ databases">
        <authorList>
            <person name="Zhirakovskaya E."/>
        </authorList>
    </citation>
    <scope>NUCLEOTIDE SEQUENCE</scope>
</reference>
<dbReference type="InterPro" id="IPR009057">
    <property type="entry name" value="Homeodomain-like_sf"/>
</dbReference>
<sequence length="438" mass="50615">MLTLCFSKDLIEKLKKQLTIAYQTNDFRLYRIVQGLLWLSEGCTIREIARLLNVSERTPYNWLKAFLRGGINWLKNERYKGRGRKPKLTKSQKKELKTLIELGPEKSGFDSGVWNTAMINELILCRYEVSYSPRYLSSLLKKMGLSYQKAGFITDRIDEEEYEKQRKKWLEDTWPAILEKAKKDKSVILFGDEVSFAMWGSLSRTWAPIGQQPLIKTKGIRKGLKMYGVIEFEGGGFHYMESLQYVLKPKSLRELKKSGVPEDLIMKLKPLKDEQFKTLVDFTEQLETVLGKETAARYHSVILTHSETTGRFNKEGYVEFLKQVMAHFKGNIILIEDGAPYHNAGLVQAFVESTDSRLTIERLPTFSPDFNPIEKLWKNTKRDATHLKYFETFEALRESVCNAFKKYLQDASLVICVMKKLRKMADELTITSGSLLGC</sequence>
<dbReference type="GO" id="GO:0003676">
    <property type="term" value="F:nucleic acid binding"/>
    <property type="evidence" value="ECO:0007669"/>
    <property type="project" value="InterPro"/>
</dbReference>
<dbReference type="Pfam" id="PF13551">
    <property type="entry name" value="HTH_29"/>
    <property type="match status" value="1"/>
</dbReference>
<dbReference type="PANTHER" id="PTHR46564:SF1">
    <property type="entry name" value="TRANSPOSASE"/>
    <property type="match status" value="1"/>
</dbReference>
<gene>
    <name evidence="3" type="ORF">MNBD_GAMMA19-1771</name>
</gene>
<accession>A0A3B1B9D3</accession>
<dbReference type="InterPro" id="IPR025959">
    <property type="entry name" value="Winged_HTH_dom"/>
</dbReference>
<feature type="domain" description="Winged helix-turn helix" evidence="2">
    <location>
        <begin position="112"/>
        <end position="161"/>
    </location>
</feature>
<dbReference type="InterPro" id="IPR038717">
    <property type="entry name" value="Tc1-like_DDE_dom"/>
</dbReference>
<evidence type="ECO:0000313" key="3">
    <source>
        <dbReference type="EMBL" id="VAX01647.1"/>
    </source>
</evidence>
<dbReference type="PANTHER" id="PTHR46564">
    <property type="entry name" value="TRANSPOSASE"/>
    <property type="match status" value="1"/>
</dbReference>
<feature type="domain" description="Tc1-like transposase DDE" evidence="1">
    <location>
        <begin position="307"/>
        <end position="397"/>
    </location>
</feature>
<evidence type="ECO:0008006" key="4">
    <source>
        <dbReference type="Google" id="ProtNLM"/>
    </source>
</evidence>
<dbReference type="EMBL" id="UOFV01000263">
    <property type="protein sequence ID" value="VAX01647.1"/>
    <property type="molecule type" value="Genomic_DNA"/>
</dbReference>
<dbReference type="InterPro" id="IPR036397">
    <property type="entry name" value="RNaseH_sf"/>
</dbReference>
<protein>
    <recommendedName>
        <fullName evidence="4">Mobile element protein</fullName>
    </recommendedName>
</protein>
<dbReference type="AlphaFoldDB" id="A0A3B1B9D3"/>
<organism evidence="3">
    <name type="scientific">hydrothermal vent metagenome</name>
    <dbReference type="NCBI Taxonomy" id="652676"/>
    <lineage>
        <taxon>unclassified sequences</taxon>
        <taxon>metagenomes</taxon>
        <taxon>ecological metagenomes</taxon>
    </lineage>
</organism>
<proteinExistence type="predicted"/>
<name>A0A3B1B9D3_9ZZZZ</name>
<evidence type="ECO:0000259" key="1">
    <source>
        <dbReference type="Pfam" id="PF13358"/>
    </source>
</evidence>